<feature type="domain" description="Mce/MlaD" evidence="7">
    <location>
        <begin position="270"/>
        <end position="372"/>
    </location>
</feature>
<dbReference type="PANTHER" id="PTHR30462:SF2">
    <property type="entry name" value="INTERMEMBRANE TRANSPORT PROTEIN PQIB"/>
    <property type="match status" value="1"/>
</dbReference>
<evidence type="ECO:0000256" key="5">
    <source>
        <dbReference type="ARBA" id="ARBA00022989"/>
    </source>
</evidence>
<evidence type="ECO:0000256" key="1">
    <source>
        <dbReference type="ARBA" id="ARBA00004533"/>
    </source>
</evidence>
<evidence type="ECO:0000256" key="4">
    <source>
        <dbReference type="ARBA" id="ARBA00022692"/>
    </source>
</evidence>
<dbReference type="InterPro" id="IPR051800">
    <property type="entry name" value="PqiA-PqiB_transport"/>
</dbReference>
<keyword evidence="9" id="KW-1185">Reference proteome</keyword>
<evidence type="ECO:0000256" key="6">
    <source>
        <dbReference type="ARBA" id="ARBA00023136"/>
    </source>
</evidence>
<evidence type="ECO:0000259" key="7">
    <source>
        <dbReference type="Pfam" id="PF02470"/>
    </source>
</evidence>
<proteinExistence type="predicted"/>
<name>A0A4Y3IPH2_9VIBR</name>
<organism evidence="8 9">
    <name type="scientific">Vibrio comitans NBRC 102076</name>
    <dbReference type="NCBI Taxonomy" id="1219078"/>
    <lineage>
        <taxon>Bacteria</taxon>
        <taxon>Pseudomonadati</taxon>
        <taxon>Pseudomonadota</taxon>
        <taxon>Gammaproteobacteria</taxon>
        <taxon>Vibrionales</taxon>
        <taxon>Vibrionaceae</taxon>
        <taxon>Vibrio</taxon>
    </lineage>
</organism>
<dbReference type="Proteomes" id="UP000318242">
    <property type="component" value="Unassembled WGS sequence"/>
</dbReference>
<dbReference type="PANTHER" id="PTHR30462">
    <property type="entry name" value="INTERMEMBRANE TRANSPORT PROTEIN PQIB-RELATED"/>
    <property type="match status" value="1"/>
</dbReference>
<sequence>MWIIPLIAFAMGMWMLFQYVNSRGPEVTLMLPDAAGIEAGKTAIKARNVKVGTITEIELSENYEYIVAKAQMDKQAARMLREDSLFWVVEPHIGADGISGLDTLLSGSYIELKPGRSDKQERKFKVLELPPVAGPDAKGIRVILTHNEANKLGIGEPVLHHGFTVGRVEKTSYNYEKQTAEYQLFIFAPYDSLVFEHSQFWLDSGVEVKLDTSGIDLKVGSLETILTGGVSFDVPENIQPGSQVTTSLQQFELFNDYNSVLENKYSEYLHYALLFSESVRGLETGAPVEYRGIRIGTVETVPLAVPMQDDGTLSNRIPVLIRIEIERVSEVLRETTIDEFKQRLEYQVQRGLRGALRVGNLLTGALYIDVDFYEKPDPVEIVRFAGYETFPVISGGFSEIQKQAVEFLHRVNNLPLEETVTSLNKTLHSAQVTLNSASKVANDIDVLLSDNQTKQLPGQLNQSLEQLQTTLEGFDVNSQMYQQLQSAISEVEQVMQQLKPILQEVNEKPNALVFGDDSKPDPVPVRGNQ</sequence>
<comment type="caution">
    <text evidence="8">The sequence shown here is derived from an EMBL/GenBank/DDBJ whole genome shotgun (WGS) entry which is preliminary data.</text>
</comment>
<keyword evidence="5" id="KW-1133">Transmembrane helix</keyword>
<keyword evidence="3" id="KW-0997">Cell inner membrane</keyword>
<feature type="domain" description="Mce/MlaD" evidence="7">
    <location>
        <begin position="23"/>
        <end position="115"/>
    </location>
</feature>
<dbReference type="NCBIfam" id="NF008070">
    <property type="entry name" value="PRK10807.1"/>
    <property type="match status" value="1"/>
</dbReference>
<gene>
    <name evidence="8" type="ORF">VCO01S_19410</name>
</gene>
<dbReference type="AlphaFoldDB" id="A0A4Y3IPH2"/>
<dbReference type="GO" id="GO:0005886">
    <property type="term" value="C:plasma membrane"/>
    <property type="evidence" value="ECO:0007669"/>
    <property type="project" value="UniProtKB-SubCell"/>
</dbReference>
<accession>A0A4Y3IPH2</accession>
<evidence type="ECO:0000313" key="8">
    <source>
        <dbReference type="EMBL" id="GEA60748.1"/>
    </source>
</evidence>
<protein>
    <submittedName>
        <fullName evidence="8">Paraquat-inducible protein B</fullName>
    </submittedName>
</protein>
<dbReference type="Pfam" id="PF02470">
    <property type="entry name" value="MlaD"/>
    <property type="match status" value="2"/>
</dbReference>
<dbReference type="EMBL" id="BJLH01000008">
    <property type="protein sequence ID" value="GEA60748.1"/>
    <property type="molecule type" value="Genomic_DNA"/>
</dbReference>
<dbReference type="InterPro" id="IPR003399">
    <property type="entry name" value="Mce/MlaD"/>
</dbReference>
<evidence type="ECO:0000313" key="9">
    <source>
        <dbReference type="Proteomes" id="UP000318242"/>
    </source>
</evidence>
<comment type="subcellular location">
    <subcellularLocation>
        <location evidence="1">Cell inner membrane</location>
    </subcellularLocation>
</comment>
<keyword evidence="6" id="KW-0472">Membrane</keyword>
<reference evidence="8 9" key="1">
    <citation type="submission" date="2019-06" db="EMBL/GenBank/DDBJ databases">
        <title>Whole genome shotgun sequence of Vibrio comitans NBRC 102076.</title>
        <authorList>
            <person name="Hosoyama A."/>
            <person name="Uohara A."/>
            <person name="Ohji S."/>
            <person name="Ichikawa N."/>
        </authorList>
    </citation>
    <scope>NUCLEOTIDE SEQUENCE [LARGE SCALE GENOMIC DNA]</scope>
    <source>
        <strain evidence="8 9">NBRC 102076</strain>
    </source>
</reference>
<keyword evidence="2" id="KW-1003">Cell membrane</keyword>
<evidence type="ECO:0000256" key="2">
    <source>
        <dbReference type="ARBA" id="ARBA00022475"/>
    </source>
</evidence>
<evidence type="ECO:0000256" key="3">
    <source>
        <dbReference type="ARBA" id="ARBA00022519"/>
    </source>
</evidence>
<keyword evidence="4" id="KW-0812">Transmembrane</keyword>